<dbReference type="InterPro" id="IPR011009">
    <property type="entry name" value="Kinase-like_dom_sf"/>
</dbReference>
<name>A0A448X9J3_9PLAT</name>
<dbReference type="Proteomes" id="UP000784294">
    <property type="component" value="Unassembled WGS sequence"/>
</dbReference>
<sequence length="140" mass="15773">MEGVWHPSSGSAVQVAVKVIHRSSLNFSDTNSDQLSLNSTSSHSLDGFHRNHVTSVSTKSHSVSTPLGRFLKEISISQSLLHPDIVRFYGVSLDLDSVKLVRPLHLSYIFFKSIVLFKAMQQKYSEDMRKNWDLENSLVI</sequence>
<evidence type="ECO:0000313" key="1">
    <source>
        <dbReference type="EMBL" id="VEL31611.1"/>
    </source>
</evidence>
<evidence type="ECO:0008006" key="3">
    <source>
        <dbReference type="Google" id="ProtNLM"/>
    </source>
</evidence>
<dbReference type="AlphaFoldDB" id="A0A448X9J3"/>
<accession>A0A448X9J3</accession>
<keyword evidence="2" id="KW-1185">Reference proteome</keyword>
<reference evidence="1" key="1">
    <citation type="submission" date="2018-11" db="EMBL/GenBank/DDBJ databases">
        <authorList>
            <consortium name="Pathogen Informatics"/>
        </authorList>
    </citation>
    <scope>NUCLEOTIDE SEQUENCE</scope>
</reference>
<evidence type="ECO:0000313" key="2">
    <source>
        <dbReference type="Proteomes" id="UP000784294"/>
    </source>
</evidence>
<dbReference type="EMBL" id="CAAALY010124536">
    <property type="protein sequence ID" value="VEL31611.1"/>
    <property type="molecule type" value="Genomic_DNA"/>
</dbReference>
<organism evidence="1 2">
    <name type="scientific">Protopolystoma xenopodis</name>
    <dbReference type="NCBI Taxonomy" id="117903"/>
    <lineage>
        <taxon>Eukaryota</taxon>
        <taxon>Metazoa</taxon>
        <taxon>Spiralia</taxon>
        <taxon>Lophotrochozoa</taxon>
        <taxon>Platyhelminthes</taxon>
        <taxon>Monogenea</taxon>
        <taxon>Polyopisthocotylea</taxon>
        <taxon>Polystomatidea</taxon>
        <taxon>Polystomatidae</taxon>
        <taxon>Protopolystoma</taxon>
    </lineage>
</organism>
<dbReference type="SUPFAM" id="SSF56112">
    <property type="entry name" value="Protein kinase-like (PK-like)"/>
    <property type="match status" value="1"/>
</dbReference>
<dbReference type="Gene3D" id="3.30.200.20">
    <property type="entry name" value="Phosphorylase Kinase, domain 1"/>
    <property type="match status" value="1"/>
</dbReference>
<comment type="caution">
    <text evidence="1">The sequence shown here is derived from an EMBL/GenBank/DDBJ whole genome shotgun (WGS) entry which is preliminary data.</text>
</comment>
<protein>
    <recommendedName>
        <fullName evidence="3">Protein kinase domain-containing protein</fullName>
    </recommendedName>
</protein>
<proteinExistence type="predicted"/>
<gene>
    <name evidence="1" type="ORF">PXEA_LOCUS25051</name>
</gene>